<evidence type="ECO:0000313" key="3">
    <source>
        <dbReference type="EMBL" id="CAL1605425.1"/>
    </source>
</evidence>
<name>A0AAV2LWJ9_KNICA</name>
<reference evidence="3 4" key="1">
    <citation type="submission" date="2024-04" db="EMBL/GenBank/DDBJ databases">
        <authorList>
            <person name="Waldvogel A.-M."/>
            <person name="Schoenle A."/>
        </authorList>
    </citation>
    <scope>NUCLEOTIDE SEQUENCE [LARGE SCALE GENOMIC DNA]</scope>
</reference>
<keyword evidence="2" id="KW-0472">Membrane</keyword>
<protein>
    <submittedName>
        <fullName evidence="3">Uncharacterized protein</fullName>
    </submittedName>
</protein>
<feature type="compositionally biased region" description="Basic residues" evidence="1">
    <location>
        <begin position="11"/>
        <end position="22"/>
    </location>
</feature>
<feature type="region of interest" description="Disordered" evidence="1">
    <location>
        <begin position="1"/>
        <end position="59"/>
    </location>
</feature>
<sequence>MTGEEKAPTQTRHRKKGKKSRSKEKSPGSSPKVQLQDEDLLLAPPVVLPPQKKKHEEKLKVEKEESSFAICLQVVFPYLLAGMGMVMAGMVLDQVQPRCSLLSSDRHHFHKSLQHHPYQPREEQGDTIAIGANITSPLCRRMLPEYDLL</sequence>
<gene>
    <name evidence="3" type="ORF">KC01_LOCUS32813</name>
</gene>
<evidence type="ECO:0000313" key="4">
    <source>
        <dbReference type="Proteomes" id="UP001497482"/>
    </source>
</evidence>
<keyword evidence="4" id="KW-1185">Reference proteome</keyword>
<dbReference type="EMBL" id="OZ035827">
    <property type="protein sequence ID" value="CAL1605425.1"/>
    <property type="molecule type" value="Genomic_DNA"/>
</dbReference>
<dbReference type="Proteomes" id="UP001497482">
    <property type="component" value="Chromosome 5"/>
</dbReference>
<organism evidence="3 4">
    <name type="scientific">Knipowitschia caucasica</name>
    <name type="common">Caucasian dwarf goby</name>
    <name type="synonym">Pomatoschistus caucasicus</name>
    <dbReference type="NCBI Taxonomy" id="637954"/>
    <lineage>
        <taxon>Eukaryota</taxon>
        <taxon>Metazoa</taxon>
        <taxon>Chordata</taxon>
        <taxon>Craniata</taxon>
        <taxon>Vertebrata</taxon>
        <taxon>Euteleostomi</taxon>
        <taxon>Actinopterygii</taxon>
        <taxon>Neopterygii</taxon>
        <taxon>Teleostei</taxon>
        <taxon>Neoteleostei</taxon>
        <taxon>Acanthomorphata</taxon>
        <taxon>Gobiaria</taxon>
        <taxon>Gobiiformes</taxon>
        <taxon>Gobioidei</taxon>
        <taxon>Gobiidae</taxon>
        <taxon>Gobiinae</taxon>
        <taxon>Knipowitschia</taxon>
    </lineage>
</organism>
<accession>A0AAV2LWJ9</accession>
<feature type="transmembrane region" description="Helical" evidence="2">
    <location>
        <begin position="68"/>
        <end position="92"/>
    </location>
</feature>
<keyword evidence="2" id="KW-1133">Transmembrane helix</keyword>
<evidence type="ECO:0000256" key="2">
    <source>
        <dbReference type="SAM" id="Phobius"/>
    </source>
</evidence>
<evidence type="ECO:0000256" key="1">
    <source>
        <dbReference type="SAM" id="MobiDB-lite"/>
    </source>
</evidence>
<proteinExistence type="predicted"/>
<keyword evidence="2" id="KW-0812">Transmembrane</keyword>
<dbReference type="AlphaFoldDB" id="A0AAV2LWJ9"/>